<evidence type="ECO:0000256" key="11">
    <source>
        <dbReference type="PROSITE-ProRule" id="PRU00042"/>
    </source>
</evidence>
<dbReference type="AlphaFoldDB" id="A0AAY4AG06"/>
<feature type="domain" description="C2H2-type" evidence="13">
    <location>
        <begin position="542"/>
        <end position="569"/>
    </location>
</feature>
<evidence type="ECO:0000256" key="3">
    <source>
        <dbReference type="ARBA" id="ARBA00022723"/>
    </source>
</evidence>
<dbReference type="PANTHER" id="PTHR24394:SF29">
    <property type="entry name" value="MYONEURIN"/>
    <property type="match status" value="1"/>
</dbReference>
<keyword evidence="6" id="KW-0862">Zinc</keyword>
<feature type="domain" description="C2H2-type" evidence="13">
    <location>
        <begin position="598"/>
        <end position="621"/>
    </location>
</feature>
<dbReference type="SMART" id="SM00355">
    <property type="entry name" value="ZnF_C2H2"/>
    <property type="match status" value="5"/>
</dbReference>
<dbReference type="Proteomes" id="UP000694580">
    <property type="component" value="Chromosome 4"/>
</dbReference>
<keyword evidence="3" id="KW-0479">Metal-binding</keyword>
<dbReference type="PROSITE" id="PS50157">
    <property type="entry name" value="ZINC_FINGER_C2H2_2"/>
    <property type="match status" value="5"/>
</dbReference>
<feature type="domain" description="C2H2-type" evidence="13">
    <location>
        <begin position="514"/>
        <end position="541"/>
    </location>
</feature>
<keyword evidence="8" id="KW-0238">DNA-binding</keyword>
<feature type="compositionally biased region" description="Basic and acidic residues" evidence="12">
    <location>
        <begin position="252"/>
        <end position="261"/>
    </location>
</feature>
<keyword evidence="9" id="KW-0804">Transcription</keyword>
<evidence type="ECO:0000259" key="13">
    <source>
        <dbReference type="PROSITE" id="PS50157"/>
    </source>
</evidence>
<feature type="compositionally biased region" description="Basic and acidic residues" evidence="12">
    <location>
        <begin position="215"/>
        <end position="237"/>
    </location>
</feature>
<proteinExistence type="inferred from homology"/>
<dbReference type="Gene3D" id="3.30.160.60">
    <property type="entry name" value="Classic Zinc Finger"/>
    <property type="match status" value="4"/>
</dbReference>
<evidence type="ECO:0000256" key="8">
    <source>
        <dbReference type="ARBA" id="ARBA00023125"/>
    </source>
</evidence>
<evidence type="ECO:0000256" key="12">
    <source>
        <dbReference type="SAM" id="MobiDB-lite"/>
    </source>
</evidence>
<dbReference type="Pfam" id="PF00096">
    <property type="entry name" value="zf-C2H2"/>
    <property type="match status" value="2"/>
</dbReference>
<evidence type="ECO:0000256" key="7">
    <source>
        <dbReference type="ARBA" id="ARBA00023015"/>
    </source>
</evidence>
<comment type="subcellular location">
    <subcellularLocation>
        <location evidence="1">Nucleus</location>
    </subcellularLocation>
</comment>
<dbReference type="FunFam" id="3.30.160.60:FF:000100">
    <property type="entry name" value="Zinc finger 45-like"/>
    <property type="match status" value="1"/>
</dbReference>
<evidence type="ECO:0000256" key="5">
    <source>
        <dbReference type="ARBA" id="ARBA00022771"/>
    </source>
</evidence>
<dbReference type="FunFam" id="3.30.160.60:FF:001480">
    <property type="entry name" value="Si:cabz01071911.3"/>
    <property type="match status" value="1"/>
</dbReference>
<feature type="domain" description="C2H2-type" evidence="13">
    <location>
        <begin position="570"/>
        <end position="597"/>
    </location>
</feature>
<gene>
    <name evidence="14" type="primary">ZNF653</name>
</gene>
<evidence type="ECO:0000256" key="1">
    <source>
        <dbReference type="ARBA" id="ARBA00004123"/>
    </source>
</evidence>
<feature type="region of interest" description="Disordered" evidence="12">
    <location>
        <begin position="1"/>
        <end position="61"/>
    </location>
</feature>
<dbReference type="GO" id="GO:0003677">
    <property type="term" value="F:DNA binding"/>
    <property type="evidence" value="ECO:0007669"/>
    <property type="project" value="UniProtKB-KW"/>
</dbReference>
<dbReference type="GeneTree" id="ENSGT00940000162287"/>
<keyword evidence="5 11" id="KW-0863">Zinc-finger</keyword>
<feature type="region of interest" description="Disordered" evidence="12">
    <location>
        <begin position="198"/>
        <end position="366"/>
    </location>
</feature>
<dbReference type="InterPro" id="IPR013087">
    <property type="entry name" value="Znf_C2H2_type"/>
</dbReference>
<evidence type="ECO:0000256" key="6">
    <source>
        <dbReference type="ARBA" id="ARBA00022833"/>
    </source>
</evidence>
<protein>
    <recommendedName>
        <fullName evidence="13">C2H2-type domain-containing protein</fullName>
    </recommendedName>
</protein>
<dbReference type="GO" id="GO:0008270">
    <property type="term" value="F:zinc ion binding"/>
    <property type="evidence" value="ECO:0007669"/>
    <property type="project" value="UniProtKB-KW"/>
</dbReference>
<feature type="domain" description="C2H2-type" evidence="13">
    <location>
        <begin position="485"/>
        <end position="512"/>
    </location>
</feature>
<reference evidence="14" key="3">
    <citation type="submission" date="2025-09" db="UniProtKB">
        <authorList>
            <consortium name="Ensembl"/>
        </authorList>
    </citation>
    <scope>IDENTIFICATION</scope>
</reference>
<evidence type="ECO:0000256" key="10">
    <source>
        <dbReference type="ARBA" id="ARBA00023242"/>
    </source>
</evidence>
<feature type="compositionally biased region" description="Basic and acidic residues" evidence="12">
    <location>
        <begin position="283"/>
        <end position="307"/>
    </location>
</feature>
<feature type="compositionally biased region" description="Acidic residues" evidence="12">
    <location>
        <begin position="336"/>
        <end position="345"/>
    </location>
</feature>
<dbReference type="GO" id="GO:0005634">
    <property type="term" value="C:nucleus"/>
    <property type="evidence" value="ECO:0007669"/>
    <property type="project" value="UniProtKB-SubCell"/>
</dbReference>
<dbReference type="InterPro" id="IPR036236">
    <property type="entry name" value="Znf_C2H2_sf"/>
</dbReference>
<feature type="compositionally biased region" description="Polar residues" evidence="12">
    <location>
        <begin position="265"/>
        <end position="277"/>
    </location>
</feature>
<reference evidence="14" key="2">
    <citation type="submission" date="2025-08" db="UniProtKB">
        <authorList>
            <consortium name="Ensembl"/>
        </authorList>
    </citation>
    <scope>IDENTIFICATION</scope>
</reference>
<dbReference type="Ensembl" id="ENSDCDT00010008280.1">
    <property type="protein sequence ID" value="ENSDCDP00010007893.1"/>
    <property type="gene ID" value="ENSDCDG00010003532.1"/>
</dbReference>
<dbReference type="PROSITE" id="PS00028">
    <property type="entry name" value="ZINC_FINGER_C2H2_1"/>
    <property type="match status" value="5"/>
</dbReference>
<evidence type="ECO:0000313" key="15">
    <source>
        <dbReference type="Proteomes" id="UP000694580"/>
    </source>
</evidence>
<organism evidence="14 15">
    <name type="scientific">Denticeps clupeoides</name>
    <name type="common">denticle herring</name>
    <dbReference type="NCBI Taxonomy" id="299321"/>
    <lineage>
        <taxon>Eukaryota</taxon>
        <taxon>Metazoa</taxon>
        <taxon>Chordata</taxon>
        <taxon>Craniata</taxon>
        <taxon>Vertebrata</taxon>
        <taxon>Euteleostomi</taxon>
        <taxon>Actinopterygii</taxon>
        <taxon>Neopterygii</taxon>
        <taxon>Teleostei</taxon>
        <taxon>Clupei</taxon>
        <taxon>Clupeiformes</taxon>
        <taxon>Denticipitoidei</taxon>
        <taxon>Denticipitidae</taxon>
        <taxon>Denticeps</taxon>
    </lineage>
</organism>
<keyword evidence="7" id="KW-0805">Transcription regulation</keyword>
<evidence type="ECO:0000313" key="14">
    <source>
        <dbReference type="Ensembl" id="ENSDCDP00010007893.1"/>
    </source>
</evidence>
<dbReference type="GO" id="GO:0000981">
    <property type="term" value="F:DNA-binding transcription factor activity, RNA polymerase II-specific"/>
    <property type="evidence" value="ECO:0007669"/>
    <property type="project" value="TreeGrafter"/>
</dbReference>
<evidence type="ECO:0000256" key="4">
    <source>
        <dbReference type="ARBA" id="ARBA00022737"/>
    </source>
</evidence>
<evidence type="ECO:0000256" key="9">
    <source>
        <dbReference type="ARBA" id="ARBA00023163"/>
    </source>
</evidence>
<keyword evidence="4" id="KW-0677">Repeat</keyword>
<dbReference type="PANTHER" id="PTHR24394">
    <property type="entry name" value="ZINC FINGER PROTEIN"/>
    <property type="match status" value="1"/>
</dbReference>
<sequence length="627" mass="70892">MFDRSGVLADTSLPFPSPRVGGLATAHGTPSRAQGDAPPPREGPMAAERDPRKKRSDRARPKCRVDIGEALQRWRDVRESKGMKRDEEVAAFLLDSQLRRNEVIVSEKCLLQLFEWCLKCGAQSSIVVLYRGRLLTVTQQCNDCSYHRQWRSHKVEAEKRIKKVVAEEEVTLSFGDSSTDLSDEGELCDEDEDELCDEDEADPCVENEQELYSEGEDKTVLPKEEREVEEQRWRELQCGDAVEQSLTNSAEEEVRSEEVVVKLENQSPSHSAFSGHSNGFVLRTKDQEDEMHPSESDLSGTHKEDGRVSPALPKTSVQSPSEEKEIEEPEMRGAEEDGGEGEAEEDGKSAKCKYQDSSDELESDARVKTPKACAAKGTCKSLVWCTDCDSKSSYGCTKQRHAQAYGCVYCGAGGEADARGVERSAVRFGDLNGFLTHAWKAHGLTRFCELCPDCGKFVTKVNKLKYGMAHICKDKIGLYKRKHSHMCKYCRRPFQVRAEKVDHEKSHDGEELPYSCPGCPRRFHDIHSRNNHSRSHSDPRKYVCTVCNKGFAILNRLERHKLIHSGQKPYACEVCQHSFNQPGHLKSHMRVHTGERPFLCHHCGKCFNHNVSLKNHIQRYHWIPVDP</sequence>
<feature type="compositionally biased region" description="Acidic residues" evidence="12">
    <location>
        <begin position="198"/>
        <end position="214"/>
    </location>
</feature>
<name>A0AAY4AG06_9TELE</name>
<keyword evidence="15" id="KW-1185">Reference proteome</keyword>
<accession>A0AAY4AG06</accession>
<comment type="similarity">
    <text evidence="2">Belongs to the krueppel C2H2-type zinc-finger protein family.</text>
</comment>
<dbReference type="SUPFAM" id="SSF57667">
    <property type="entry name" value="beta-beta-alpha zinc fingers"/>
    <property type="match status" value="3"/>
</dbReference>
<reference evidence="14 15" key="1">
    <citation type="submission" date="2020-06" db="EMBL/GenBank/DDBJ databases">
        <authorList>
            <consortium name="Wellcome Sanger Institute Data Sharing"/>
        </authorList>
    </citation>
    <scope>NUCLEOTIDE SEQUENCE [LARGE SCALE GENOMIC DNA]</scope>
</reference>
<evidence type="ECO:0000256" key="2">
    <source>
        <dbReference type="ARBA" id="ARBA00006991"/>
    </source>
</evidence>
<keyword evidence="10" id="KW-0539">Nucleus</keyword>
<feature type="compositionally biased region" description="Basic and acidic residues" evidence="12">
    <location>
        <begin position="346"/>
        <end position="356"/>
    </location>
</feature>